<name>A0ABN0VUK9_9ACTN</name>
<organism evidence="1 2">
    <name type="scientific">Actinoallomurus spadix</name>
    <dbReference type="NCBI Taxonomy" id="79912"/>
    <lineage>
        <taxon>Bacteria</taxon>
        <taxon>Bacillati</taxon>
        <taxon>Actinomycetota</taxon>
        <taxon>Actinomycetes</taxon>
        <taxon>Streptosporangiales</taxon>
        <taxon>Thermomonosporaceae</taxon>
        <taxon>Actinoallomurus</taxon>
    </lineage>
</organism>
<gene>
    <name evidence="1" type="ORF">GCM10010151_04520</name>
</gene>
<dbReference type="Gene3D" id="1.20.1440.20">
    <property type="entry name" value="LemA-like domain"/>
    <property type="match status" value="1"/>
</dbReference>
<evidence type="ECO:0000313" key="1">
    <source>
        <dbReference type="EMBL" id="GAA0317743.1"/>
    </source>
</evidence>
<keyword evidence="2" id="KW-1185">Reference proteome</keyword>
<accession>A0ABN0VUK9</accession>
<protein>
    <recommendedName>
        <fullName evidence="3">LemA family protein</fullName>
    </recommendedName>
</protein>
<dbReference type="EMBL" id="BAAABM010000007">
    <property type="protein sequence ID" value="GAA0317743.1"/>
    <property type="molecule type" value="Genomic_DNA"/>
</dbReference>
<reference evidence="1 2" key="1">
    <citation type="journal article" date="2019" name="Int. J. Syst. Evol. Microbiol.">
        <title>The Global Catalogue of Microorganisms (GCM) 10K type strain sequencing project: providing services to taxonomists for standard genome sequencing and annotation.</title>
        <authorList>
            <consortium name="The Broad Institute Genomics Platform"/>
            <consortium name="The Broad Institute Genome Sequencing Center for Infectious Disease"/>
            <person name="Wu L."/>
            <person name="Ma J."/>
        </authorList>
    </citation>
    <scope>NUCLEOTIDE SEQUENCE [LARGE SCALE GENOMIC DNA]</scope>
    <source>
        <strain evidence="1 2">JCM 3146</strain>
    </source>
</reference>
<evidence type="ECO:0000313" key="2">
    <source>
        <dbReference type="Proteomes" id="UP001501822"/>
    </source>
</evidence>
<dbReference type="SUPFAM" id="SSF140478">
    <property type="entry name" value="LemA-like"/>
    <property type="match status" value="1"/>
</dbReference>
<comment type="caution">
    <text evidence="1">The sequence shown here is derived from an EMBL/GenBank/DDBJ whole genome shotgun (WGS) entry which is preliminary data.</text>
</comment>
<dbReference type="Proteomes" id="UP001501822">
    <property type="component" value="Unassembled WGS sequence"/>
</dbReference>
<evidence type="ECO:0008006" key="3">
    <source>
        <dbReference type="Google" id="ProtNLM"/>
    </source>
</evidence>
<dbReference type="InterPro" id="IPR023353">
    <property type="entry name" value="LemA-like_dom_sf"/>
</dbReference>
<dbReference type="RefSeq" id="WP_252800015.1">
    <property type="nucleotide sequence ID" value="NZ_BAAABM010000007.1"/>
</dbReference>
<sequence>MYHTLLNVALAAAVLLLLGVYVSWRATRIDRLHVRLETARAGLDVALVRRAAVALELAASRLLDPATSLLLAAAAHEARIADADNREFAESDLSRALRAVVEQPGFRDTLAGREDGAALLEELDAAVRKVAYARSFYNNAVTATRAARRKLLPRLLHLAGRAPLPEFFEIDDAPPETSAEAARPR</sequence>
<proteinExistence type="predicted"/>